<dbReference type="InterPro" id="IPR001509">
    <property type="entry name" value="Epimerase_deHydtase"/>
</dbReference>
<comment type="similarity">
    <text evidence="2">Belongs to the NAD(P)-dependent epimerase/dehydratase family. Dihydroflavonol-4-reductase subfamily.</text>
</comment>
<proteinExistence type="inferred from homology"/>
<gene>
    <name evidence="4" type="ORF">TGAMA5MH_00896</name>
</gene>
<name>A0A2K0TQP2_9HYPO</name>
<comment type="caution">
    <text evidence="4">The sequence shown here is derived from an EMBL/GenBank/DDBJ whole genome shotgun (WGS) entry which is preliminary data.</text>
</comment>
<dbReference type="Pfam" id="PF01370">
    <property type="entry name" value="Epimerase"/>
    <property type="match status" value="1"/>
</dbReference>
<dbReference type="OrthoDB" id="2735536at2759"/>
<organism evidence="4 5">
    <name type="scientific">Trichoderma gamsii</name>
    <dbReference type="NCBI Taxonomy" id="398673"/>
    <lineage>
        <taxon>Eukaryota</taxon>
        <taxon>Fungi</taxon>
        <taxon>Dikarya</taxon>
        <taxon>Ascomycota</taxon>
        <taxon>Pezizomycotina</taxon>
        <taxon>Sordariomycetes</taxon>
        <taxon>Hypocreomycetidae</taxon>
        <taxon>Hypocreales</taxon>
        <taxon>Hypocreaceae</taxon>
        <taxon>Trichoderma</taxon>
    </lineage>
</organism>
<dbReference type="PANTHER" id="PTHR10366:SF562">
    <property type="entry name" value="ALDEHYDE REDUCTASE II (AFU_ORTHOLOGUE AFUA_1G11360)"/>
    <property type="match status" value="1"/>
</dbReference>
<evidence type="ECO:0000313" key="4">
    <source>
        <dbReference type="EMBL" id="PNP47844.1"/>
    </source>
</evidence>
<evidence type="ECO:0000256" key="2">
    <source>
        <dbReference type="ARBA" id="ARBA00023445"/>
    </source>
</evidence>
<dbReference type="PANTHER" id="PTHR10366">
    <property type="entry name" value="NAD DEPENDENT EPIMERASE/DEHYDRATASE"/>
    <property type="match status" value="1"/>
</dbReference>
<keyword evidence="1" id="KW-0560">Oxidoreductase</keyword>
<sequence length="342" mass="37573">MSGNRLVLVTGVNGFIAARTVEAFLKAGYAVRGTTRSRSSANGLLESLPEYADKIEIVELPDITVDGAFDKAVQGVDYIAHLAAPVSQYFKDPAPVMHAAVNGVTQLLQSAYREPSVKSFVFMSSILAILTSQRPHRFTEDDWNNESQEIVAAKGKEAPGLAIYAASKTAAEKAFWRFRDDKKPHFTMTTVNPTYVGGPPLVLPPTPDQLGQTVEFVWHVFSGRPFDKCGVPGAFYAYVDVRDVARLVVFGIDHPEKADSERFIAANVFAPLQATADILRAAYPERRHIIQEGNPGEGYFPDYRFPDDVIFDGSKAVGATGQSYIPWETTVLDTAKAFEKYL</sequence>
<dbReference type="SUPFAM" id="SSF51735">
    <property type="entry name" value="NAD(P)-binding Rossmann-fold domains"/>
    <property type="match status" value="1"/>
</dbReference>
<dbReference type="InterPro" id="IPR036291">
    <property type="entry name" value="NAD(P)-bd_dom_sf"/>
</dbReference>
<dbReference type="Gene3D" id="3.40.50.720">
    <property type="entry name" value="NAD(P)-binding Rossmann-like Domain"/>
    <property type="match status" value="1"/>
</dbReference>
<evidence type="ECO:0000256" key="1">
    <source>
        <dbReference type="ARBA" id="ARBA00023002"/>
    </source>
</evidence>
<feature type="domain" description="NAD-dependent epimerase/dehydratase" evidence="3">
    <location>
        <begin position="7"/>
        <end position="260"/>
    </location>
</feature>
<accession>A0A2K0TQP2</accession>
<dbReference type="Proteomes" id="UP000236546">
    <property type="component" value="Unassembled WGS sequence"/>
</dbReference>
<dbReference type="InterPro" id="IPR050425">
    <property type="entry name" value="NAD(P)_dehydrat-like"/>
</dbReference>
<evidence type="ECO:0000313" key="5">
    <source>
        <dbReference type="Proteomes" id="UP000236546"/>
    </source>
</evidence>
<dbReference type="EMBL" id="MTYH01000012">
    <property type="protein sequence ID" value="PNP47844.1"/>
    <property type="molecule type" value="Genomic_DNA"/>
</dbReference>
<reference evidence="4 5" key="1">
    <citation type="submission" date="2017-02" db="EMBL/GenBank/DDBJ databases">
        <title>Genomes of Trichoderma spp. with biocontrol activity.</title>
        <authorList>
            <person name="Gardiner D."/>
            <person name="Kazan K."/>
            <person name="Vos C."/>
            <person name="Harvey P."/>
        </authorList>
    </citation>
    <scope>NUCLEOTIDE SEQUENCE [LARGE SCALE GENOMIC DNA]</scope>
    <source>
        <strain evidence="4 5">A5MH</strain>
    </source>
</reference>
<dbReference type="GO" id="GO:0016616">
    <property type="term" value="F:oxidoreductase activity, acting on the CH-OH group of donors, NAD or NADP as acceptor"/>
    <property type="evidence" value="ECO:0007669"/>
    <property type="project" value="TreeGrafter"/>
</dbReference>
<protein>
    <recommendedName>
        <fullName evidence="3">NAD-dependent epimerase/dehydratase domain-containing protein</fullName>
    </recommendedName>
</protein>
<dbReference type="AlphaFoldDB" id="A0A2K0TQP2"/>
<evidence type="ECO:0000259" key="3">
    <source>
        <dbReference type="Pfam" id="PF01370"/>
    </source>
</evidence>